<evidence type="ECO:0000313" key="2">
    <source>
        <dbReference type="EMBL" id="OAM87975.1"/>
    </source>
</evidence>
<sequence length="354" mass="38602">MEAGVSFPSSDHFNGKTFFTPGAPSLVRWREILRWKFSRHEVATWPRWIDAPPVVAASPSGTATGAAKAPAVTATWINHSSFLLQTGGVNLLLDPVYSRHCGPFGLLGPRRVHAPGIAFDALPRIDAVLLSHDHYDHCDLATLRRLARRDAPAAFAPLGHRDLFRRAGFADARIRELDWWETAELGGDPERGGIRVTLTPAQHWSKRLSSPRCRRLWGGFFLETRTPVSAGGPGAGGTENAAARRVYFAGDSGYHAAIFRDIGARLGAPDLALLPIGAYEPRWFMSPQHCNPAEAVRMHLEVGAKLSVAMHWGAFQLTDEARDEPPRALRAALREAGLPPEVFGVLEPGASVTI</sequence>
<dbReference type="PANTHER" id="PTHR15032">
    <property type="entry name" value="N-ACYL-PHOSPHATIDYLETHANOLAMINE-HYDROLYZING PHOSPHOLIPASE D"/>
    <property type="match status" value="1"/>
</dbReference>
<evidence type="ECO:0000313" key="3">
    <source>
        <dbReference type="Proteomes" id="UP000078486"/>
    </source>
</evidence>
<dbReference type="STRING" id="1184151.AW736_21545"/>
<keyword evidence="3" id="KW-1185">Reference proteome</keyword>
<dbReference type="EMBL" id="LRRQ01000152">
    <property type="protein sequence ID" value="OAM87975.1"/>
    <property type="molecule type" value="Genomic_DNA"/>
</dbReference>
<accession>A0A178IFQ9</accession>
<dbReference type="Gene3D" id="3.60.15.10">
    <property type="entry name" value="Ribonuclease Z/Hydroxyacylglutathione hydrolase-like"/>
    <property type="match status" value="1"/>
</dbReference>
<gene>
    <name evidence="2" type="ORF">AW736_21545</name>
</gene>
<dbReference type="PANTHER" id="PTHR15032:SF4">
    <property type="entry name" value="N-ACYL-PHOSPHATIDYLETHANOLAMINE-HYDROLYZING PHOSPHOLIPASE D"/>
    <property type="match status" value="1"/>
</dbReference>
<dbReference type="InterPro" id="IPR024884">
    <property type="entry name" value="NAPE-PLD"/>
</dbReference>
<reference evidence="2 3" key="1">
    <citation type="submission" date="2016-01" db="EMBL/GenBank/DDBJ databases">
        <title>High potential of lignocellulose degradation of a new Verrucomicrobia species.</title>
        <authorList>
            <person name="Wang Y."/>
            <person name="Shi Y."/>
            <person name="Qiu Z."/>
            <person name="Liu S."/>
            <person name="Yang H."/>
        </authorList>
    </citation>
    <scope>NUCLEOTIDE SEQUENCE [LARGE SCALE GENOMIC DNA]</scope>
    <source>
        <strain evidence="2 3">TSB47</strain>
    </source>
</reference>
<protein>
    <recommendedName>
        <fullName evidence="1">Metallo-beta-lactamase domain-containing protein</fullName>
    </recommendedName>
</protein>
<comment type="caution">
    <text evidence="2">The sequence shown here is derived from an EMBL/GenBank/DDBJ whole genome shotgun (WGS) entry which is preliminary data.</text>
</comment>
<evidence type="ECO:0000259" key="1">
    <source>
        <dbReference type="Pfam" id="PF12706"/>
    </source>
</evidence>
<proteinExistence type="predicted"/>
<dbReference type="Proteomes" id="UP000078486">
    <property type="component" value="Unassembled WGS sequence"/>
</dbReference>
<dbReference type="GO" id="GO:0070290">
    <property type="term" value="F:N-acylphosphatidylethanolamine-specific phospholipase D activity"/>
    <property type="evidence" value="ECO:0007669"/>
    <property type="project" value="InterPro"/>
</dbReference>
<dbReference type="InterPro" id="IPR001279">
    <property type="entry name" value="Metallo-B-lactamas"/>
</dbReference>
<dbReference type="SUPFAM" id="SSF56281">
    <property type="entry name" value="Metallo-hydrolase/oxidoreductase"/>
    <property type="match status" value="1"/>
</dbReference>
<organism evidence="2 3">
    <name type="scientific">Termitidicoccus mucosus</name>
    <dbReference type="NCBI Taxonomy" id="1184151"/>
    <lineage>
        <taxon>Bacteria</taxon>
        <taxon>Pseudomonadati</taxon>
        <taxon>Verrucomicrobiota</taxon>
        <taxon>Opitutia</taxon>
        <taxon>Opitutales</taxon>
        <taxon>Opitutaceae</taxon>
        <taxon>Termitidicoccus</taxon>
    </lineage>
</organism>
<dbReference type="PIRSF" id="PIRSF038896">
    <property type="entry name" value="NAPE-PLD"/>
    <property type="match status" value="1"/>
</dbReference>
<dbReference type="AlphaFoldDB" id="A0A178IFQ9"/>
<name>A0A178IFQ9_9BACT</name>
<dbReference type="GO" id="GO:0008270">
    <property type="term" value="F:zinc ion binding"/>
    <property type="evidence" value="ECO:0007669"/>
    <property type="project" value="InterPro"/>
</dbReference>
<feature type="domain" description="Metallo-beta-lactamase" evidence="1">
    <location>
        <begin position="90"/>
        <end position="312"/>
    </location>
</feature>
<dbReference type="Pfam" id="PF12706">
    <property type="entry name" value="Lactamase_B_2"/>
    <property type="match status" value="1"/>
</dbReference>
<dbReference type="GO" id="GO:0005737">
    <property type="term" value="C:cytoplasm"/>
    <property type="evidence" value="ECO:0007669"/>
    <property type="project" value="TreeGrafter"/>
</dbReference>
<dbReference type="InterPro" id="IPR036866">
    <property type="entry name" value="RibonucZ/Hydroxyglut_hydro"/>
</dbReference>